<gene>
    <name evidence="3" type="ORF">M9Y10_035294</name>
</gene>
<dbReference type="EMBL" id="JAPFFF010000005">
    <property type="protein sequence ID" value="KAK8890517.1"/>
    <property type="molecule type" value="Genomic_DNA"/>
</dbReference>
<feature type="coiled-coil region" evidence="1">
    <location>
        <begin position="133"/>
        <end position="181"/>
    </location>
</feature>
<sequence length="266" mass="30723">MSCFPPLNKKSRPNSSILSPSYQSSFRATPISNTREYITEFRGGSNTPLITLRQTSYSSRKIQNSISAKKKKEILEWLADENPPAIEVLKKVTESPTPYSKLISMAIEELSYSLGPLRSEGLEELERNSSLDSAKVEVEIQQQQEKLIRVKNEGNIIREKLKIANKELSSLNNEIDQLQKLSALHDVENKKGNSKKRKDEVFVTETPSEEPKFDDDTYKKLWMEQQQLHDVIQMLQDNLVTKQNEQVTEMRKYTRRKYPKFSNLPV</sequence>
<evidence type="ECO:0000256" key="2">
    <source>
        <dbReference type="SAM" id="MobiDB-lite"/>
    </source>
</evidence>
<feature type="compositionally biased region" description="Polar residues" evidence="2">
    <location>
        <begin position="13"/>
        <end position="23"/>
    </location>
</feature>
<protein>
    <submittedName>
        <fullName evidence="3">Uncharacterized protein</fullName>
    </submittedName>
</protein>
<dbReference type="Proteomes" id="UP001470230">
    <property type="component" value="Unassembled WGS sequence"/>
</dbReference>
<keyword evidence="1" id="KW-0175">Coiled coil</keyword>
<accession>A0ABR2KI47</accession>
<organism evidence="3 4">
    <name type="scientific">Tritrichomonas musculus</name>
    <dbReference type="NCBI Taxonomy" id="1915356"/>
    <lineage>
        <taxon>Eukaryota</taxon>
        <taxon>Metamonada</taxon>
        <taxon>Parabasalia</taxon>
        <taxon>Tritrichomonadida</taxon>
        <taxon>Tritrichomonadidae</taxon>
        <taxon>Tritrichomonas</taxon>
    </lineage>
</organism>
<name>A0ABR2KI47_9EUKA</name>
<comment type="caution">
    <text evidence="3">The sequence shown here is derived from an EMBL/GenBank/DDBJ whole genome shotgun (WGS) entry which is preliminary data.</text>
</comment>
<evidence type="ECO:0000313" key="3">
    <source>
        <dbReference type="EMBL" id="KAK8890517.1"/>
    </source>
</evidence>
<feature type="region of interest" description="Disordered" evidence="2">
    <location>
        <begin position="1"/>
        <end position="23"/>
    </location>
</feature>
<reference evidence="3 4" key="1">
    <citation type="submission" date="2024-04" db="EMBL/GenBank/DDBJ databases">
        <title>Tritrichomonas musculus Genome.</title>
        <authorList>
            <person name="Alves-Ferreira E."/>
            <person name="Grigg M."/>
            <person name="Lorenzi H."/>
            <person name="Galac M."/>
        </authorList>
    </citation>
    <scope>NUCLEOTIDE SEQUENCE [LARGE SCALE GENOMIC DNA]</scope>
    <source>
        <strain evidence="3 4">EAF2021</strain>
    </source>
</reference>
<evidence type="ECO:0000256" key="1">
    <source>
        <dbReference type="SAM" id="Coils"/>
    </source>
</evidence>
<keyword evidence="4" id="KW-1185">Reference proteome</keyword>
<evidence type="ECO:0000313" key="4">
    <source>
        <dbReference type="Proteomes" id="UP001470230"/>
    </source>
</evidence>
<proteinExistence type="predicted"/>